<evidence type="ECO:0000256" key="2">
    <source>
        <dbReference type="ARBA" id="ARBA00023445"/>
    </source>
</evidence>
<dbReference type="PANTHER" id="PTHR10366">
    <property type="entry name" value="NAD DEPENDENT EPIMERASE/DEHYDRATASE"/>
    <property type="match status" value="1"/>
</dbReference>
<dbReference type="SUPFAM" id="SSF51735">
    <property type="entry name" value="NAD(P)-binding Rossmann-fold domains"/>
    <property type="match status" value="1"/>
</dbReference>
<dbReference type="PANTHER" id="PTHR10366:SF564">
    <property type="entry name" value="STEROL-4-ALPHA-CARBOXYLATE 3-DEHYDROGENASE, DECARBOXYLATING"/>
    <property type="match status" value="1"/>
</dbReference>
<dbReference type="Pfam" id="PF01370">
    <property type="entry name" value="Epimerase"/>
    <property type="match status" value="1"/>
</dbReference>
<dbReference type="EMBL" id="JAUCMV010000004">
    <property type="protein sequence ID" value="KAK0405651.1"/>
    <property type="molecule type" value="Genomic_DNA"/>
</dbReference>
<evidence type="ECO:0000313" key="4">
    <source>
        <dbReference type="EMBL" id="KAK0405651.1"/>
    </source>
</evidence>
<evidence type="ECO:0000256" key="1">
    <source>
        <dbReference type="ARBA" id="ARBA00023002"/>
    </source>
</evidence>
<dbReference type="FunFam" id="3.40.50.720:FF:000336">
    <property type="entry name" value="Aldehyde reductase"/>
    <property type="match status" value="1"/>
</dbReference>
<evidence type="ECO:0000313" key="5">
    <source>
        <dbReference type="Proteomes" id="UP001175271"/>
    </source>
</evidence>
<reference evidence="4" key="1">
    <citation type="submission" date="2023-06" db="EMBL/GenBank/DDBJ databases">
        <title>Genomic analysis of the entomopathogenic nematode Steinernema hermaphroditum.</title>
        <authorList>
            <person name="Schwarz E.M."/>
            <person name="Heppert J.K."/>
            <person name="Baniya A."/>
            <person name="Schwartz H.T."/>
            <person name="Tan C.-H."/>
            <person name="Antoshechkin I."/>
            <person name="Sternberg P.W."/>
            <person name="Goodrich-Blair H."/>
            <person name="Dillman A.R."/>
        </authorList>
    </citation>
    <scope>NUCLEOTIDE SEQUENCE</scope>
    <source>
        <strain evidence="4">PS9179</strain>
        <tissue evidence="4">Whole animal</tissue>
    </source>
</reference>
<dbReference type="Proteomes" id="UP001175271">
    <property type="component" value="Unassembled WGS sequence"/>
</dbReference>
<name>A0AA39HGX6_9BILA</name>
<dbReference type="GO" id="GO:0016616">
    <property type="term" value="F:oxidoreductase activity, acting on the CH-OH group of donors, NAD or NADP as acceptor"/>
    <property type="evidence" value="ECO:0007669"/>
    <property type="project" value="TreeGrafter"/>
</dbReference>
<dbReference type="AlphaFoldDB" id="A0AA39HGX6"/>
<keyword evidence="1" id="KW-0560">Oxidoreductase</keyword>
<dbReference type="InterPro" id="IPR050425">
    <property type="entry name" value="NAD(P)_dehydrat-like"/>
</dbReference>
<proteinExistence type="inferred from homology"/>
<keyword evidence="5" id="KW-1185">Reference proteome</keyword>
<gene>
    <name evidence="4" type="ORF">QR680_018113</name>
</gene>
<dbReference type="Gene3D" id="3.40.50.720">
    <property type="entry name" value="NAD(P)-binding Rossmann-like Domain"/>
    <property type="match status" value="1"/>
</dbReference>
<protein>
    <recommendedName>
        <fullName evidence="3">NAD-dependent epimerase/dehydratase domain-containing protein</fullName>
    </recommendedName>
</protein>
<evidence type="ECO:0000259" key="3">
    <source>
        <dbReference type="Pfam" id="PF01370"/>
    </source>
</evidence>
<comment type="similarity">
    <text evidence="2">Belongs to the NAD(P)-dependent epimerase/dehydratase family. Dihydroflavonol-4-reductase subfamily.</text>
</comment>
<dbReference type="InterPro" id="IPR036291">
    <property type="entry name" value="NAD(P)-bd_dom_sf"/>
</dbReference>
<comment type="caution">
    <text evidence="4">The sequence shown here is derived from an EMBL/GenBank/DDBJ whole genome shotgun (WGS) entry which is preliminary data.</text>
</comment>
<accession>A0AA39HGX6</accession>
<dbReference type="InterPro" id="IPR001509">
    <property type="entry name" value="Epimerase_deHydtase"/>
</dbReference>
<organism evidence="4 5">
    <name type="scientific">Steinernema hermaphroditum</name>
    <dbReference type="NCBI Taxonomy" id="289476"/>
    <lineage>
        <taxon>Eukaryota</taxon>
        <taxon>Metazoa</taxon>
        <taxon>Ecdysozoa</taxon>
        <taxon>Nematoda</taxon>
        <taxon>Chromadorea</taxon>
        <taxon>Rhabditida</taxon>
        <taxon>Tylenchina</taxon>
        <taxon>Panagrolaimomorpha</taxon>
        <taxon>Strongyloidoidea</taxon>
        <taxon>Steinernematidae</taxon>
        <taxon>Steinernema</taxon>
    </lineage>
</organism>
<feature type="domain" description="NAD-dependent epimerase/dehydratase" evidence="3">
    <location>
        <begin position="9"/>
        <end position="247"/>
    </location>
</feature>
<sequence>MTDRASKKVLVTGASGYVALHCVRQLLEDGYAVRGTVRSLNNQKKIAPLRSLKGAADRLELVEADLERPDDWPQAIEGCVYILHVASPWPIVADEHTITVAVDGTMIVLRAASKCGGVKKVVMTSSCAAINDGHKNDECVFDESCWTNLENKHVENYARSKTLAERSAWNFWNSLNGRERFELTVINPTFVTGPVLSDQEHGSATVIGRMMNMRTYLASPKICLGVVDVRDVAVAHIRALERPETNGQRILVTHTSPVWFGDMANWLHEEFSPRGYRISKIVTPTWLLKVYAKLNIDEQAKSVVHRVGPELRFANQKSVELLGMNYVAPKDSVVAMMHSMIKQRMVKPPAVGCRMIPRRSNEAEPEHKEEEPSVAA</sequence>